<dbReference type="Pfam" id="PF01209">
    <property type="entry name" value="Ubie_methyltran"/>
    <property type="match status" value="1"/>
</dbReference>
<accession>A0A2R8AJ90</accession>
<dbReference type="InterPro" id="IPR029063">
    <property type="entry name" value="SAM-dependent_MTases_sf"/>
</dbReference>
<dbReference type="EMBL" id="OMOI01000001">
    <property type="protein sequence ID" value="SPF76113.1"/>
    <property type="molecule type" value="Genomic_DNA"/>
</dbReference>
<keyword evidence="2" id="KW-1185">Reference proteome</keyword>
<evidence type="ECO:0000313" key="1">
    <source>
        <dbReference type="EMBL" id="SPF76113.1"/>
    </source>
</evidence>
<gene>
    <name evidence="1" type="primary">dauC_2</name>
    <name evidence="1" type="ORF">ALP8811_01113</name>
</gene>
<dbReference type="CDD" id="cd02440">
    <property type="entry name" value="AdoMet_MTases"/>
    <property type="match status" value="1"/>
</dbReference>
<dbReference type="EC" id="2.1.1.288" evidence="1"/>
<organism evidence="1 2">
    <name type="scientific">Aliiroseovarius pelagivivens</name>
    <dbReference type="NCBI Taxonomy" id="1639690"/>
    <lineage>
        <taxon>Bacteria</taxon>
        <taxon>Pseudomonadati</taxon>
        <taxon>Pseudomonadota</taxon>
        <taxon>Alphaproteobacteria</taxon>
        <taxon>Rhodobacterales</taxon>
        <taxon>Paracoccaceae</taxon>
        <taxon>Aliiroseovarius</taxon>
    </lineage>
</organism>
<dbReference type="PANTHER" id="PTHR43591:SF24">
    <property type="entry name" value="2-METHOXY-6-POLYPRENYL-1,4-BENZOQUINOL METHYLASE, MITOCHONDRIAL"/>
    <property type="match status" value="1"/>
</dbReference>
<dbReference type="Gene3D" id="3.40.50.150">
    <property type="entry name" value="Vaccinia Virus protein VP39"/>
    <property type="match status" value="1"/>
</dbReference>
<name>A0A2R8AJ90_9RHOB</name>
<dbReference type="RefSeq" id="WP_108856149.1">
    <property type="nucleotide sequence ID" value="NZ_OMOI01000001.1"/>
</dbReference>
<dbReference type="Proteomes" id="UP000244911">
    <property type="component" value="Unassembled WGS sequence"/>
</dbReference>
<proteinExistence type="predicted"/>
<evidence type="ECO:0000313" key="2">
    <source>
        <dbReference type="Proteomes" id="UP000244911"/>
    </source>
</evidence>
<keyword evidence="1" id="KW-0808">Transferase</keyword>
<dbReference type="OrthoDB" id="9777638at2"/>
<dbReference type="GO" id="GO:0032259">
    <property type="term" value="P:methylation"/>
    <property type="evidence" value="ECO:0007669"/>
    <property type="project" value="UniProtKB-KW"/>
</dbReference>
<keyword evidence="1" id="KW-0489">Methyltransferase</keyword>
<sequence length="288" mass="30682">MTAFNAEAYKTTTHAQWQDAAKAWNDWGRVLQQWLGPATETMLDMAGVAHGSHVLDVAAGAGEQSLAAAERVGAAGRVLATDISENILEYAAENARAAGHEQLDTLVCDGEVLDVPPASFDAAISRVGLIYFPDQQAALGRIRRALKAGGRFAAMVYSTPDRNGFFSTPVSIIRERAALPPPLPGQPGPFSLGGSGVLASVLQTAGFEDIEEHVIEAPLCLPNASDCLRFEKESFGALHQMLSSLSPEKRESVWDEIADALSAYETKDGFVGPCEMVVVSGRNGKEIQ</sequence>
<reference evidence="1 2" key="1">
    <citation type="submission" date="2018-03" db="EMBL/GenBank/DDBJ databases">
        <authorList>
            <person name="Keele B.F."/>
        </authorList>
    </citation>
    <scope>NUCLEOTIDE SEQUENCE [LARGE SCALE GENOMIC DNA]</scope>
    <source>
        <strain evidence="1 2">CECT 8811</strain>
    </source>
</reference>
<dbReference type="SUPFAM" id="SSF53335">
    <property type="entry name" value="S-adenosyl-L-methionine-dependent methyltransferases"/>
    <property type="match status" value="1"/>
</dbReference>
<dbReference type="PANTHER" id="PTHR43591">
    <property type="entry name" value="METHYLTRANSFERASE"/>
    <property type="match status" value="1"/>
</dbReference>
<dbReference type="AlphaFoldDB" id="A0A2R8AJ90"/>
<dbReference type="GO" id="GO:0008168">
    <property type="term" value="F:methyltransferase activity"/>
    <property type="evidence" value="ECO:0007669"/>
    <property type="project" value="UniProtKB-KW"/>
</dbReference>
<protein>
    <submittedName>
        <fullName evidence="1">Aklanonic acid methyltransferase DauC</fullName>
        <ecNumber evidence="1">2.1.1.288</ecNumber>
    </submittedName>
</protein>